<evidence type="ECO:0000313" key="2">
    <source>
        <dbReference type="Proteomes" id="UP000585507"/>
    </source>
</evidence>
<comment type="caution">
    <text evidence="1">The sequence shown here is derived from an EMBL/GenBank/DDBJ whole genome shotgun (WGS) entry which is preliminary data.</text>
</comment>
<gene>
    <name evidence="1" type="ORF">GGD55_004445</name>
</gene>
<dbReference type="Proteomes" id="UP000585507">
    <property type="component" value="Unassembled WGS sequence"/>
</dbReference>
<accession>A0A7W8X8W7</accession>
<name>A0A7W8X8W7_9HYPH</name>
<reference evidence="1 2" key="1">
    <citation type="submission" date="2020-08" db="EMBL/GenBank/DDBJ databases">
        <title>Genomic Encyclopedia of Type Strains, Phase IV (KMG-V): Genome sequencing to study the core and pangenomes of soil and plant-associated prokaryotes.</title>
        <authorList>
            <person name="Whitman W."/>
        </authorList>
    </citation>
    <scope>NUCLEOTIDE SEQUENCE [LARGE SCALE GENOMIC DNA]</scope>
    <source>
        <strain evidence="1 2">SEMIA 4084</strain>
    </source>
</reference>
<dbReference type="EMBL" id="JACHBK010000010">
    <property type="protein sequence ID" value="MBB5537725.1"/>
    <property type="molecule type" value="Genomic_DNA"/>
</dbReference>
<evidence type="ECO:0000313" key="1">
    <source>
        <dbReference type="EMBL" id="MBB5537725.1"/>
    </source>
</evidence>
<proteinExistence type="predicted"/>
<keyword evidence="2" id="KW-1185">Reference proteome</keyword>
<organism evidence="1 2">
    <name type="scientific">Rhizobium giardinii</name>
    <dbReference type="NCBI Taxonomy" id="56731"/>
    <lineage>
        <taxon>Bacteria</taxon>
        <taxon>Pseudomonadati</taxon>
        <taxon>Pseudomonadota</taxon>
        <taxon>Alphaproteobacteria</taxon>
        <taxon>Hyphomicrobiales</taxon>
        <taxon>Rhizobiaceae</taxon>
        <taxon>Rhizobium/Agrobacterium group</taxon>
        <taxon>Rhizobium</taxon>
    </lineage>
</organism>
<dbReference type="AlphaFoldDB" id="A0A7W8X8W7"/>
<protein>
    <submittedName>
        <fullName evidence="1">Uncharacterized protein</fullName>
    </submittedName>
</protein>
<sequence>MKVETATKPASATICSRSSAISGSSSKINIECAPGRSMI</sequence>